<dbReference type="Pfam" id="PF02796">
    <property type="entry name" value="HTH_7"/>
    <property type="match status" value="1"/>
</dbReference>
<dbReference type="EMBL" id="BAABWU010000029">
    <property type="protein sequence ID" value="GAA6198707.1"/>
    <property type="molecule type" value="Genomic_DNA"/>
</dbReference>
<feature type="domain" description="Resolvase/invertase-type recombinase catalytic" evidence="2">
    <location>
        <begin position="15"/>
        <end position="152"/>
    </location>
</feature>
<evidence type="ECO:0000313" key="4">
    <source>
        <dbReference type="Proteomes" id="UP001441944"/>
    </source>
</evidence>
<comment type="caution">
    <text evidence="3">The sequence shown here is derived from an EMBL/GenBank/DDBJ whole genome shotgun (WGS) entry which is preliminary data.</text>
</comment>
<dbReference type="PROSITE" id="PS51736">
    <property type="entry name" value="RECOMBINASES_3"/>
    <property type="match status" value="1"/>
</dbReference>
<dbReference type="InterPro" id="IPR006119">
    <property type="entry name" value="Resolv_N"/>
</dbReference>
<dbReference type="Pfam" id="PF00239">
    <property type="entry name" value="Resolvase"/>
    <property type="match status" value="1"/>
</dbReference>
<dbReference type="SUPFAM" id="SSF46689">
    <property type="entry name" value="Homeodomain-like"/>
    <property type="match status" value="1"/>
</dbReference>
<organism evidence="3 4">
    <name type="scientific">Pseudophaeobacter arcticus</name>
    <dbReference type="NCBI Taxonomy" id="385492"/>
    <lineage>
        <taxon>Bacteria</taxon>
        <taxon>Pseudomonadati</taxon>
        <taxon>Pseudomonadota</taxon>
        <taxon>Alphaproteobacteria</taxon>
        <taxon>Rhodobacterales</taxon>
        <taxon>Paracoccaceae</taxon>
        <taxon>Pseudophaeobacter</taxon>
    </lineage>
</organism>
<evidence type="ECO:0000259" key="2">
    <source>
        <dbReference type="PROSITE" id="PS51736"/>
    </source>
</evidence>
<dbReference type="SUPFAM" id="SSF53041">
    <property type="entry name" value="Resolvase-like"/>
    <property type="match status" value="1"/>
</dbReference>
<evidence type="ECO:0000313" key="3">
    <source>
        <dbReference type="EMBL" id="GAA6198707.1"/>
    </source>
</evidence>
<dbReference type="PANTHER" id="PTHR30461:SF26">
    <property type="entry name" value="RESOLVASE HOMOLOG YNEB"/>
    <property type="match status" value="1"/>
</dbReference>
<dbReference type="RefSeq" id="WP_353402671.1">
    <property type="nucleotide sequence ID" value="NZ_BAABWU010000029.1"/>
</dbReference>
<dbReference type="InterPro" id="IPR050639">
    <property type="entry name" value="SSR_resolvase"/>
</dbReference>
<dbReference type="Proteomes" id="UP001441944">
    <property type="component" value="Unassembled WGS sequence"/>
</dbReference>
<dbReference type="PANTHER" id="PTHR30461">
    <property type="entry name" value="DNA-INVERTASE FROM LAMBDOID PROPHAGE"/>
    <property type="match status" value="1"/>
</dbReference>
<dbReference type="CDD" id="cd03768">
    <property type="entry name" value="SR_ResInv"/>
    <property type="match status" value="1"/>
</dbReference>
<dbReference type="InterPro" id="IPR036162">
    <property type="entry name" value="Resolvase-like_N_sf"/>
</dbReference>
<dbReference type="InterPro" id="IPR006120">
    <property type="entry name" value="Resolvase_HTH_dom"/>
</dbReference>
<dbReference type="InterPro" id="IPR009057">
    <property type="entry name" value="Homeodomain-like_sf"/>
</dbReference>
<keyword evidence="4" id="KW-1185">Reference proteome</keyword>
<evidence type="ECO:0000256" key="1">
    <source>
        <dbReference type="ARBA" id="ARBA00009913"/>
    </source>
</evidence>
<proteinExistence type="inferred from homology"/>
<name>A0ABQ0AS47_9RHOB</name>
<comment type="similarity">
    <text evidence="1">Belongs to the site-specific recombinase resolvase family.</text>
</comment>
<reference evidence="3 4" key="1">
    <citation type="submission" date="2024-04" db="EMBL/GenBank/DDBJ databases">
        <title>Draft genome sequence of Pseudophaeobacter arcticus NBRC 116598.</title>
        <authorList>
            <person name="Miyakawa T."/>
            <person name="Kusuya Y."/>
            <person name="Miura T."/>
        </authorList>
    </citation>
    <scope>NUCLEOTIDE SEQUENCE [LARGE SCALE GENOMIC DNA]</scope>
    <source>
        <strain evidence="3 4">SU-CL00105</strain>
    </source>
</reference>
<dbReference type="SMART" id="SM00857">
    <property type="entry name" value="Resolvase"/>
    <property type="match status" value="1"/>
</dbReference>
<gene>
    <name evidence="3" type="ORF">NBRC116598_41520</name>
</gene>
<protein>
    <submittedName>
        <fullName evidence="3">Recombinase family protein</fullName>
    </submittedName>
</protein>
<dbReference type="Gene3D" id="3.40.50.1390">
    <property type="entry name" value="Resolvase, N-terminal catalytic domain"/>
    <property type="match status" value="1"/>
</dbReference>
<dbReference type="Gene3D" id="1.10.10.60">
    <property type="entry name" value="Homeodomain-like"/>
    <property type="match status" value="1"/>
</dbReference>
<accession>A0ABQ0AS47</accession>
<sequence>MERNWQEKVIERGGALIGYGRVSSRSQDLTIQIDALTGVGVKEAQLYVEKVSGTKREGRAQLKSMLERGLRKHDCLVITRLDRLARSTRDLLKIADILDEKGVDLVCLEQPVNTTTPEGRLFFTLLGAFGEFETAIRAARQREGIDAALAKGADSPFKGRPATIDADRVKALKADGMGATAIARELGITRQSVYRLLKATRKHAA</sequence>